<dbReference type="Pfam" id="PF00535">
    <property type="entry name" value="Glycos_transf_2"/>
    <property type="match status" value="1"/>
</dbReference>
<evidence type="ECO:0000256" key="1">
    <source>
        <dbReference type="SAM" id="MobiDB-lite"/>
    </source>
</evidence>
<dbReference type="PANTHER" id="PTHR22916">
    <property type="entry name" value="GLYCOSYLTRANSFERASE"/>
    <property type="match status" value="1"/>
</dbReference>
<feature type="compositionally biased region" description="Basic and acidic residues" evidence="1">
    <location>
        <begin position="35"/>
        <end position="57"/>
    </location>
</feature>
<dbReference type="EMBL" id="CDMZ01002028">
    <property type="protein sequence ID" value="CEM40394.1"/>
    <property type="molecule type" value="Genomic_DNA"/>
</dbReference>
<name>A0A0G4H9G7_9ALVE</name>
<dbReference type="AlphaFoldDB" id="A0A0G4H9G7"/>
<feature type="compositionally biased region" description="Polar residues" evidence="1">
    <location>
        <begin position="125"/>
        <end position="134"/>
    </location>
</feature>
<accession>A0A0G4H9G7</accession>
<dbReference type="PANTHER" id="PTHR22916:SF3">
    <property type="entry name" value="UDP-GLCNAC:BETAGAL BETA-1,3-N-ACETYLGLUCOSAMINYLTRANSFERASE-LIKE PROTEIN 1"/>
    <property type="match status" value="1"/>
</dbReference>
<organism evidence="3">
    <name type="scientific">Chromera velia CCMP2878</name>
    <dbReference type="NCBI Taxonomy" id="1169474"/>
    <lineage>
        <taxon>Eukaryota</taxon>
        <taxon>Sar</taxon>
        <taxon>Alveolata</taxon>
        <taxon>Colpodellida</taxon>
        <taxon>Chromeraceae</taxon>
        <taxon>Chromera</taxon>
    </lineage>
</organism>
<dbReference type="VEuPathDB" id="CryptoDB:Cvel_5923"/>
<evidence type="ECO:0000313" key="3">
    <source>
        <dbReference type="EMBL" id="CEM40394.1"/>
    </source>
</evidence>
<dbReference type="SUPFAM" id="SSF53448">
    <property type="entry name" value="Nucleotide-diphospho-sugar transferases"/>
    <property type="match status" value="1"/>
</dbReference>
<dbReference type="Gene3D" id="3.90.550.10">
    <property type="entry name" value="Spore Coat Polysaccharide Biosynthesis Protein SpsA, Chain A"/>
    <property type="match status" value="1"/>
</dbReference>
<sequence length="464" mass="52530">MRKVYMIIPCHNAATFLDETFESIRRQTVIASRTKQREAVEKQGGEEEKFGGEKAQKLGDNSDGSDSSRLLVSTASGGSLSVLDAGLLVEVCVYDDASTDATPEILRTWKGRFQEIGVQMHIGGPNTTKSSGSTEKGVREKGSSSRGGATSEQYVQPKIKSEPLGVGGAKNAAVALSSAPFLCFHDADDLMEPSRLQIQYDTACSLRNFIVGSRFRREPADSTERYAKWLNELSPEQLYTQRWRECTLLMPTWFLHRSVFERQGGFEDGKGAGRLCCTAEELQRSCRGDATSSSSSSSLFEFRGGIPEDLLFLYRHLRAGGGLMRVDEALLVYRYHAQCASFRVDWRDIWDVRFREFERDVLDKWTDFGVWNAGKEGRHFLRSLSEKNRNKVRCFYDVDKKKVEGMKFYVDSQDPLKRKVPIKHWTEAKPKFVTCVKYMITGGTFEEYLASLNLKEGIDFFYFS</sequence>
<feature type="region of interest" description="Disordered" evidence="1">
    <location>
        <begin position="121"/>
        <end position="154"/>
    </location>
</feature>
<proteinExistence type="predicted"/>
<gene>
    <name evidence="3" type="ORF">Cvel_5923</name>
</gene>
<dbReference type="PhylomeDB" id="A0A0G4H9G7"/>
<feature type="domain" description="Glycosyltransferase 2-like" evidence="2">
    <location>
        <begin position="160"/>
        <end position="261"/>
    </location>
</feature>
<dbReference type="InterPro" id="IPR001173">
    <property type="entry name" value="Glyco_trans_2-like"/>
</dbReference>
<feature type="region of interest" description="Disordered" evidence="1">
    <location>
        <begin position="32"/>
        <end position="70"/>
    </location>
</feature>
<dbReference type="InterPro" id="IPR029044">
    <property type="entry name" value="Nucleotide-diphossugar_trans"/>
</dbReference>
<reference evidence="3" key="1">
    <citation type="submission" date="2014-11" db="EMBL/GenBank/DDBJ databases">
        <authorList>
            <person name="Otto D Thomas"/>
            <person name="Naeem Raeece"/>
        </authorList>
    </citation>
    <scope>NUCLEOTIDE SEQUENCE</scope>
</reference>
<dbReference type="GO" id="GO:0016758">
    <property type="term" value="F:hexosyltransferase activity"/>
    <property type="evidence" value="ECO:0007669"/>
    <property type="project" value="UniProtKB-ARBA"/>
</dbReference>
<evidence type="ECO:0000259" key="2">
    <source>
        <dbReference type="Pfam" id="PF00535"/>
    </source>
</evidence>
<protein>
    <recommendedName>
        <fullName evidence="2">Glycosyltransferase 2-like domain-containing protein</fullName>
    </recommendedName>
</protein>
<feature type="compositionally biased region" description="Polar residues" evidence="1">
    <location>
        <begin position="144"/>
        <end position="154"/>
    </location>
</feature>